<organism evidence="1 2">
    <name type="scientific">Pleurodeles waltl</name>
    <name type="common">Iberian ribbed newt</name>
    <dbReference type="NCBI Taxonomy" id="8319"/>
    <lineage>
        <taxon>Eukaryota</taxon>
        <taxon>Metazoa</taxon>
        <taxon>Chordata</taxon>
        <taxon>Craniata</taxon>
        <taxon>Vertebrata</taxon>
        <taxon>Euteleostomi</taxon>
        <taxon>Amphibia</taxon>
        <taxon>Batrachia</taxon>
        <taxon>Caudata</taxon>
        <taxon>Salamandroidea</taxon>
        <taxon>Salamandridae</taxon>
        <taxon>Pleurodelinae</taxon>
        <taxon>Pleurodeles</taxon>
    </lineage>
</organism>
<gene>
    <name evidence="1" type="ORF">NDU88_002676</name>
</gene>
<evidence type="ECO:0008006" key="3">
    <source>
        <dbReference type="Google" id="ProtNLM"/>
    </source>
</evidence>
<dbReference type="PANTHER" id="PTHR33064:SF37">
    <property type="entry name" value="RIBONUCLEASE H"/>
    <property type="match status" value="1"/>
</dbReference>
<comment type="caution">
    <text evidence="1">The sequence shown here is derived from an EMBL/GenBank/DDBJ whole genome shotgun (WGS) entry which is preliminary data.</text>
</comment>
<dbReference type="PANTHER" id="PTHR33064">
    <property type="entry name" value="POL PROTEIN"/>
    <property type="match status" value="1"/>
</dbReference>
<name>A0AAV7VDI3_PLEWA</name>
<evidence type="ECO:0000313" key="1">
    <source>
        <dbReference type="EMBL" id="KAJ1198837.1"/>
    </source>
</evidence>
<keyword evidence="2" id="KW-1185">Reference proteome</keyword>
<dbReference type="InterPro" id="IPR043128">
    <property type="entry name" value="Rev_trsase/Diguanyl_cyclase"/>
</dbReference>
<dbReference type="SUPFAM" id="SSF56672">
    <property type="entry name" value="DNA/RNA polymerases"/>
    <property type="match status" value="1"/>
</dbReference>
<reference evidence="1" key="1">
    <citation type="journal article" date="2022" name="bioRxiv">
        <title>Sequencing and chromosome-scale assembly of the giantPleurodeles waltlgenome.</title>
        <authorList>
            <person name="Brown T."/>
            <person name="Elewa A."/>
            <person name="Iarovenko S."/>
            <person name="Subramanian E."/>
            <person name="Araus A.J."/>
            <person name="Petzold A."/>
            <person name="Susuki M."/>
            <person name="Suzuki K.-i.T."/>
            <person name="Hayashi T."/>
            <person name="Toyoda A."/>
            <person name="Oliveira C."/>
            <person name="Osipova E."/>
            <person name="Leigh N.D."/>
            <person name="Simon A."/>
            <person name="Yun M.H."/>
        </authorList>
    </citation>
    <scope>NUCLEOTIDE SEQUENCE</scope>
    <source>
        <strain evidence="1">20211129_DDA</strain>
        <tissue evidence="1">Liver</tissue>
    </source>
</reference>
<dbReference type="AlphaFoldDB" id="A0AAV7VDI3"/>
<dbReference type="EMBL" id="JANPWB010000003">
    <property type="protein sequence ID" value="KAJ1198837.1"/>
    <property type="molecule type" value="Genomic_DNA"/>
</dbReference>
<proteinExistence type="predicted"/>
<dbReference type="Proteomes" id="UP001066276">
    <property type="component" value="Chromosome 2_1"/>
</dbReference>
<sequence length="203" mass="22744">MVVLVTWQEQDLAKVPPQLWAQEPYKVGLINTAKPVTLQEGAIQPWVRQYPLSKETDEGIAPTIQALIDQENLHMGVSPCNTPIFLVKKSKGGTQHLVEDLHRLSDIMFPEFPIVPDPSVILTSILVDTCYFSILDIQKSFFGILLHPGSQYLTTLTFRGVQLLYRRLPQGYCESSSIFNRILGKDLATSNPADPLYSTLMTS</sequence>
<dbReference type="Gene3D" id="3.10.10.10">
    <property type="entry name" value="HIV Type 1 Reverse Transcriptase, subunit A, domain 1"/>
    <property type="match status" value="1"/>
</dbReference>
<accession>A0AAV7VDI3</accession>
<protein>
    <recommendedName>
        <fullName evidence="3">Reverse transcriptase domain-containing protein</fullName>
    </recommendedName>
</protein>
<dbReference type="Gene3D" id="3.30.70.270">
    <property type="match status" value="1"/>
</dbReference>
<dbReference type="InterPro" id="IPR051320">
    <property type="entry name" value="Viral_Replic_Matur_Polypro"/>
</dbReference>
<evidence type="ECO:0000313" key="2">
    <source>
        <dbReference type="Proteomes" id="UP001066276"/>
    </source>
</evidence>
<dbReference type="InterPro" id="IPR043502">
    <property type="entry name" value="DNA/RNA_pol_sf"/>
</dbReference>